<proteinExistence type="predicted"/>
<protein>
    <submittedName>
        <fullName evidence="2">Uncharacterized protein</fullName>
    </submittedName>
</protein>
<keyword evidence="1" id="KW-0472">Membrane</keyword>
<gene>
    <name evidence="2" type="ORF">Voc01_015860</name>
</gene>
<comment type="caution">
    <text evidence="2">The sequence shown here is derived from an EMBL/GenBank/DDBJ whole genome shotgun (WGS) entry which is preliminary data.</text>
</comment>
<dbReference type="RefSeq" id="WP_203926641.1">
    <property type="nucleotide sequence ID" value="NZ_BOPH01000020.1"/>
</dbReference>
<feature type="transmembrane region" description="Helical" evidence="1">
    <location>
        <begin position="129"/>
        <end position="151"/>
    </location>
</feature>
<accession>A0A8J4E9P9</accession>
<evidence type="ECO:0000256" key="1">
    <source>
        <dbReference type="SAM" id="Phobius"/>
    </source>
</evidence>
<dbReference type="EMBL" id="BOPH01000020">
    <property type="protein sequence ID" value="GIJ66669.1"/>
    <property type="molecule type" value="Genomic_DNA"/>
</dbReference>
<organism evidence="2 3">
    <name type="scientific">Virgisporangium ochraceum</name>
    <dbReference type="NCBI Taxonomy" id="65505"/>
    <lineage>
        <taxon>Bacteria</taxon>
        <taxon>Bacillati</taxon>
        <taxon>Actinomycetota</taxon>
        <taxon>Actinomycetes</taxon>
        <taxon>Micromonosporales</taxon>
        <taxon>Micromonosporaceae</taxon>
        <taxon>Virgisporangium</taxon>
    </lineage>
</organism>
<sequence>MSPDDLTVSGGVRAVGGPTLSMTAVSMTVVDAVTTGRPPASVVTLRVRNDGPVAARMRLFAVDDWSSAGPVPTEPEHLHLSPGREREILLSTGRPWTRPFSRHRVGAVTVYADLDGEVLAGPRYGVRPVLGRFTVLAAAAVLLAGLGAAILRPADGTGVHYRLAVPTAPAEETGPPPAEPTGRPTDVVYDAPRAATRTPVLVDREGAATPLPPGGPVSAAVKVPSGWVVKRGNVLYLRGGDVFDLGPGEFWVDGTGTQVLVDSRPPGTAGGVAVRSLPDATRASAADLPAHVRIVNWDAVTALVSVRDDGGHWRYDRWMPGRPYLQTPSPFEGTYLGAANGEVVIHQRDGTLDCILRVPDLFRPVGPALRCGFGVVVDDVALRGRWAAVSPGGRYTAVPGPFGAVYVAPLPAMLSGRAGFEPVTGLPGPVVDLIWRDGVTAAMLAGNDFRHVWTCAGAGLVCRPTPLDVPAGLTPVQLAPRIPA</sequence>
<dbReference type="AlphaFoldDB" id="A0A8J4E9P9"/>
<keyword evidence="1" id="KW-1133">Transmembrane helix</keyword>
<keyword evidence="1" id="KW-0812">Transmembrane</keyword>
<evidence type="ECO:0000313" key="3">
    <source>
        <dbReference type="Proteomes" id="UP000635606"/>
    </source>
</evidence>
<keyword evidence="3" id="KW-1185">Reference proteome</keyword>
<dbReference type="Proteomes" id="UP000635606">
    <property type="component" value="Unassembled WGS sequence"/>
</dbReference>
<evidence type="ECO:0000313" key="2">
    <source>
        <dbReference type="EMBL" id="GIJ66669.1"/>
    </source>
</evidence>
<reference evidence="2" key="1">
    <citation type="submission" date="2021-01" db="EMBL/GenBank/DDBJ databases">
        <title>Whole genome shotgun sequence of Virgisporangium ochraceum NBRC 16418.</title>
        <authorList>
            <person name="Komaki H."/>
            <person name="Tamura T."/>
        </authorList>
    </citation>
    <scope>NUCLEOTIDE SEQUENCE</scope>
    <source>
        <strain evidence="2">NBRC 16418</strain>
    </source>
</reference>
<name>A0A8J4E9P9_9ACTN</name>